<evidence type="ECO:0000313" key="2">
    <source>
        <dbReference type="Proteomes" id="UP000482800"/>
    </source>
</evidence>
<dbReference type="Proteomes" id="UP000482800">
    <property type="component" value="Unassembled WGS sequence"/>
</dbReference>
<proteinExistence type="predicted"/>
<sequence>MGYWGTLLAARTHGELPAPLRDRDTDVRDDPDARRGDGWQVVSVADNLIADGAVLTSLTVETGAPVLAAYIADSDYGWLTGVSPTREPWQAWLDAPTAFVFERDHHVMTGMSRADADRRAREMRDGFGLTPAAAARRAVGWAAEAGYRVPARPIRQILATRRPPGLAAWLRLPWRRYVFAEEMFFNLLDRLGPPRVTA</sequence>
<accession>A0A6V8KKB4</accession>
<reference evidence="1 2" key="2">
    <citation type="submission" date="2020-03" db="EMBL/GenBank/DDBJ databases">
        <authorList>
            <person name="Ichikawa N."/>
            <person name="Kimura A."/>
            <person name="Kitahashi Y."/>
            <person name="Uohara A."/>
        </authorList>
    </citation>
    <scope>NUCLEOTIDE SEQUENCE [LARGE SCALE GENOMIC DNA]</scope>
    <source>
        <strain evidence="1 2">NBRC 108639</strain>
    </source>
</reference>
<evidence type="ECO:0000313" key="1">
    <source>
        <dbReference type="EMBL" id="GFJ82918.1"/>
    </source>
</evidence>
<dbReference type="RefSeq" id="WP_173064036.1">
    <property type="nucleotide sequence ID" value="NZ_BAABGO010000004.1"/>
</dbReference>
<comment type="caution">
    <text evidence="1">The sequence shown here is derived from an EMBL/GenBank/DDBJ whole genome shotgun (WGS) entry which is preliminary data.</text>
</comment>
<gene>
    <name evidence="1" type="ORF">Phou_070980</name>
</gene>
<keyword evidence="2" id="KW-1185">Reference proteome</keyword>
<name>A0A6V8KKB4_9ACTN</name>
<dbReference type="AlphaFoldDB" id="A0A6V8KKB4"/>
<reference evidence="1 2" key="1">
    <citation type="submission" date="2020-03" db="EMBL/GenBank/DDBJ databases">
        <title>Whole genome shotgun sequence of Phytohabitans houttuyneae NBRC 108639.</title>
        <authorList>
            <person name="Komaki H."/>
            <person name="Tamura T."/>
        </authorList>
    </citation>
    <scope>NUCLEOTIDE SEQUENCE [LARGE SCALE GENOMIC DNA]</scope>
    <source>
        <strain evidence="1 2">NBRC 108639</strain>
    </source>
</reference>
<dbReference type="EMBL" id="BLPF01000002">
    <property type="protein sequence ID" value="GFJ82918.1"/>
    <property type="molecule type" value="Genomic_DNA"/>
</dbReference>
<protein>
    <submittedName>
        <fullName evidence="1">Uncharacterized protein</fullName>
    </submittedName>
</protein>
<organism evidence="1 2">
    <name type="scientific">Phytohabitans houttuyneae</name>
    <dbReference type="NCBI Taxonomy" id="1076126"/>
    <lineage>
        <taxon>Bacteria</taxon>
        <taxon>Bacillati</taxon>
        <taxon>Actinomycetota</taxon>
        <taxon>Actinomycetes</taxon>
        <taxon>Micromonosporales</taxon>
        <taxon>Micromonosporaceae</taxon>
    </lineage>
</organism>